<protein>
    <submittedName>
        <fullName evidence="1">Uncharacterized protein</fullName>
    </submittedName>
</protein>
<evidence type="ECO:0000313" key="2">
    <source>
        <dbReference type="Proteomes" id="UP000485058"/>
    </source>
</evidence>
<dbReference type="Proteomes" id="UP000485058">
    <property type="component" value="Unassembled WGS sequence"/>
</dbReference>
<evidence type="ECO:0000313" key="1">
    <source>
        <dbReference type="EMBL" id="GFH14208.1"/>
    </source>
</evidence>
<keyword evidence="2" id="KW-1185">Reference proteome</keyword>
<dbReference type="EMBL" id="BLLF01000700">
    <property type="protein sequence ID" value="GFH14208.1"/>
    <property type="molecule type" value="Genomic_DNA"/>
</dbReference>
<accession>A0A699Z4C5</accession>
<dbReference type="AlphaFoldDB" id="A0A699Z4C5"/>
<comment type="caution">
    <text evidence="1">The sequence shown here is derived from an EMBL/GenBank/DDBJ whole genome shotgun (WGS) entry which is preliminary data.</text>
</comment>
<name>A0A699Z4C5_HAELA</name>
<sequence length="95" mass="11377">MNDAPEQRRVAAGLQWGRWLDRDTNGCMNWQRIGESRQRPVELCQWDDLEALPPIGEEYQQRYKRVNDRLPKGRQWLHRAAEYRRGIDSRARNNA</sequence>
<gene>
    <name evidence="1" type="ORF">HaLaN_10222</name>
</gene>
<organism evidence="1 2">
    <name type="scientific">Haematococcus lacustris</name>
    <name type="common">Green alga</name>
    <name type="synonym">Haematococcus pluvialis</name>
    <dbReference type="NCBI Taxonomy" id="44745"/>
    <lineage>
        <taxon>Eukaryota</taxon>
        <taxon>Viridiplantae</taxon>
        <taxon>Chlorophyta</taxon>
        <taxon>core chlorophytes</taxon>
        <taxon>Chlorophyceae</taxon>
        <taxon>CS clade</taxon>
        <taxon>Chlamydomonadales</taxon>
        <taxon>Haematococcaceae</taxon>
        <taxon>Haematococcus</taxon>
    </lineage>
</organism>
<reference evidence="1 2" key="1">
    <citation type="submission" date="2020-02" db="EMBL/GenBank/DDBJ databases">
        <title>Draft genome sequence of Haematococcus lacustris strain NIES-144.</title>
        <authorList>
            <person name="Morimoto D."/>
            <person name="Nakagawa S."/>
            <person name="Yoshida T."/>
            <person name="Sawayama S."/>
        </authorList>
    </citation>
    <scope>NUCLEOTIDE SEQUENCE [LARGE SCALE GENOMIC DNA]</scope>
    <source>
        <strain evidence="1 2">NIES-144</strain>
    </source>
</reference>
<proteinExistence type="predicted"/>